<dbReference type="GO" id="GO:0005737">
    <property type="term" value="C:cytoplasm"/>
    <property type="evidence" value="ECO:0007669"/>
    <property type="project" value="UniProtKB-SubCell"/>
</dbReference>
<dbReference type="eggNOG" id="COG0276">
    <property type="taxonomic scope" value="Bacteria"/>
</dbReference>
<dbReference type="InterPro" id="IPR033659">
    <property type="entry name" value="Ferrochelatase_N"/>
</dbReference>
<evidence type="ECO:0000256" key="6">
    <source>
        <dbReference type="ARBA" id="ARBA00023239"/>
    </source>
</evidence>
<evidence type="ECO:0000256" key="9">
    <source>
        <dbReference type="HAMAP-Rule" id="MF_00323"/>
    </source>
</evidence>
<dbReference type="RefSeq" id="WP_005002236.1">
    <property type="nucleotide sequence ID" value="NZ_CH672427.1"/>
</dbReference>
<evidence type="ECO:0000256" key="5">
    <source>
        <dbReference type="ARBA" id="ARBA00023133"/>
    </source>
</evidence>
<dbReference type="OrthoDB" id="9809741at2"/>
<dbReference type="AlphaFoldDB" id="A4BNN9"/>
<evidence type="ECO:0000256" key="7">
    <source>
        <dbReference type="ARBA" id="ARBA00023244"/>
    </source>
</evidence>
<feature type="binding site" evidence="9">
    <location>
        <position position="201"/>
    </location>
    <ligand>
        <name>Fe(2+)</name>
        <dbReference type="ChEBI" id="CHEBI:29033"/>
    </ligand>
</feature>
<reference evidence="11 12" key="1">
    <citation type="submission" date="2006-02" db="EMBL/GenBank/DDBJ databases">
        <authorList>
            <person name="Waterbury J."/>
            <person name="Ferriera S."/>
            <person name="Johnson J."/>
            <person name="Kravitz S."/>
            <person name="Halpern A."/>
            <person name="Remington K."/>
            <person name="Beeson K."/>
            <person name="Tran B."/>
            <person name="Rogers Y.-H."/>
            <person name="Friedman R."/>
            <person name="Venter J.C."/>
        </authorList>
    </citation>
    <scope>NUCLEOTIDE SEQUENCE [LARGE SCALE GENOMIC DNA]</scope>
    <source>
        <strain evidence="11 12">Nb-231</strain>
    </source>
</reference>
<evidence type="ECO:0000256" key="3">
    <source>
        <dbReference type="ARBA" id="ARBA00022723"/>
    </source>
</evidence>
<dbReference type="EC" id="4.98.1.1" evidence="9 10"/>
<proteinExistence type="inferred from homology"/>
<feature type="binding site" evidence="9">
    <location>
        <position position="282"/>
    </location>
    <ligand>
        <name>Fe(2+)</name>
        <dbReference type="ChEBI" id="CHEBI:29033"/>
    </ligand>
</feature>
<protein>
    <recommendedName>
        <fullName evidence="9 10">Ferrochelatase</fullName>
        <ecNumber evidence="9 10">4.98.1.1</ecNumber>
    </recommendedName>
    <alternativeName>
        <fullName evidence="9">Heme synthase</fullName>
    </alternativeName>
    <alternativeName>
        <fullName evidence="9">Protoheme ferro-lyase</fullName>
    </alternativeName>
</protein>
<dbReference type="NCBIfam" id="TIGR00109">
    <property type="entry name" value="hemH"/>
    <property type="match status" value="1"/>
</dbReference>
<evidence type="ECO:0000313" key="12">
    <source>
        <dbReference type="Proteomes" id="UP000003374"/>
    </source>
</evidence>
<dbReference type="GO" id="GO:0006783">
    <property type="term" value="P:heme biosynthetic process"/>
    <property type="evidence" value="ECO:0007669"/>
    <property type="project" value="UniProtKB-UniRule"/>
</dbReference>
<evidence type="ECO:0000256" key="2">
    <source>
        <dbReference type="ARBA" id="ARBA00022490"/>
    </source>
</evidence>
<evidence type="ECO:0000313" key="11">
    <source>
        <dbReference type="EMBL" id="EAR22838.1"/>
    </source>
</evidence>
<keyword evidence="5 9" id="KW-0350">Heme biosynthesis</keyword>
<dbReference type="PANTHER" id="PTHR11108:SF1">
    <property type="entry name" value="FERROCHELATASE, MITOCHONDRIAL"/>
    <property type="match status" value="1"/>
</dbReference>
<keyword evidence="4 9" id="KW-0408">Iron</keyword>
<keyword evidence="12" id="KW-1185">Reference proteome</keyword>
<sequence length="331" mass="37872">MTDPHRATGVLLTNLGTPAAPTPQALRRYLAEFLWDHRVVELPRPLWWLVLNGVILWIRPRRSAAAYQRIWTQQGSPLLTISQQQAARLAERLNEQHSSQFKVALGMRYGQPSIESAYAELETAGCERILVLPLYPQYSAATTASTYDALGAVLRKRRVMPHLRLLRDYHDHPDYISALAASIREYWQQHGRGERLLISFHGIPKRYAERGDPYPIQCERTAQALAKHLDLASEEWQLVFQSRFGPQPWLEPYTDRTLEHLARNGVKRVDLVCPGFAADCLETLEENDMLNHERFLAAGGNEFHYIPCLNDRPDHIDALGEIIKENLAGWL</sequence>
<dbReference type="InterPro" id="IPR033644">
    <property type="entry name" value="Ferrochelatase_C"/>
</dbReference>
<comment type="catalytic activity">
    <reaction evidence="9 10">
        <text>heme b + 2 H(+) = protoporphyrin IX + Fe(2+)</text>
        <dbReference type="Rhea" id="RHEA:22584"/>
        <dbReference type="ChEBI" id="CHEBI:15378"/>
        <dbReference type="ChEBI" id="CHEBI:29033"/>
        <dbReference type="ChEBI" id="CHEBI:57306"/>
        <dbReference type="ChEBI" id="CHEBI:60344"/>
        <dbReference type="EC" id="4.98.1.1"/>
    </reaction>
</comment>
<evidence type="ECO:0000256" key="4">
    <source>
        <dbReference type="ARBA" id="ARBA00023004"/>
    </source>
</evidence>
<dbReference type="Pfam" id="PF00762">
    <property type="entry name" value="Ferrochelatase"/>
    <property type="match status" value="1"/>
</dbReference>
<dbReference type="HOGENOM" id="CLU_018884_0_0_6"/>
<keyword evidence="3 9" id="KW-0479">Metal-binding</keyword>
<dbReference type="FunFam" id="3.40.50.1400:FF:000002">
    <property type="entry name" value="Ferrochelatase"/>
    <property type="match status" value="1"/>
</dbReference>
<comment type="pathway">
    <text evidence="9 10">Porphyrin-containing compound metabolism; protoheme biosynthesis; protoheme from protoporphyrin-IX: step 1/1.</text>
</comment>
<keyword evidence="7 9" id="KW-0627">Porphyrin biosynthesis</keyword>
<dbReference type="EMBL" id="AAOF01000002">
    <property type="protein sequence ID" value="EAR22838.1"/>
    <property type="molecule type" value="Genomic_DNA"/>
</dbReference>
<keyword evidence="2 9" id="KW-0963">Cytoplasm</keyword>
<comment type="subcellular location">
    <subcellularLocation>
        <location evidence="9 10">Cytoplasm</location>
    </subcellularLocation>
</comment>
<organism evidence="11 12">
    <name type="scientific">Nitrococcus mobilis Nb-231</name>
    <dbReference type="NCBI Taxonomy" id="314278"/>
    <lineage>
        <taxon>Bacteria</taxon>
        <taxon>Pseudomonadati</taxon>
        <taxon>Pseudomonadota</taxon>
        <taxon>Gammaproteobacteria</taxon>
        <taxon>Chromatiales</taxon>
        <taxon>Ectothiorhodospiraceae</taxon>
        <taxon>Nitrococcus</taxon>
    </lineage>
</organism>
<comment type="caution">
    <text evidence="11">The sequence shown here is derived from an EMBL/GenBank/DDBJ whole genome shotgun (WGS) entry which is preliminary data.</text>
</comment>
<dbReference type="UniPathway" id="UPA00252">
    <property type="reaction ID" value="UER00325"/>
</dbReference>
<keyword evidence="6 9" id="KW-0456">Lyase</keyword>
<dbReference type="InterPro" id="IPR001015">
    <property type="entry name" value="Ferrochelatase"/>
</dbReference>
<comment type="catalytic activity">
    <reaction evidence="8">
        <text>Fe-coproporphyrin III + 2 H(+) = coproporphyrin III + Fe(2+)</text>
        <dbReference type="Rhea" id="RHEA:49572"/>
        <dbReference type="ChEBI" id="CHEBI:15378"/>
        <dbReference type="ChEBI" id="CHEBI:29033"/>
        <dbReference type="ChEBI" id="CHEBI:68438"/>
        <dbReference type="ChEBI" id="CHEBI:131725"/>
        <dbReference type="EC" id="4.99.1.9"/>
    </reaction>
    <physiologicalReaction direction="right-to-left" evidence="8">
        <dbReference type="Rhea" id="RHEA:49574"/>
    </physiologicalReaction>
</comment>
<dbReference type="GO" id="GO:0046872">
    <property type="term" value="F:metal ion binding"/>
    <property type="evidence" value="ECO:0007669"/>
    <property type="project" value="UniProtKB-KW"/>
</dbReference>
<dbReference type="Proteomes" id="UP000003374">
    <property type="component" value="Unassembled WGS sequence"/>
</dbReference>
<dbReference type="CDD" id="cd00419">
    <property type="entry name" value="Ferrochelatase_C"/>
    <property type="match status" value="1"/>
</dbReference>
<dbReference type="CDD" id="cd03411">
    <property type="entry name" value="Ferrochelatase_N"/>
    <property type="match status" value="1"/>
</dbReference>
<dbReference type="Gene3D" id="3.40.50.1400">
    <property type="match status" value="2"/>
</dbReference>
<dbReference type="InterPro" id="IPR019772">
    <property type="entry name" value="Ferrochelatase_AS"/>
</dbReference>
<dbReference type="STRING" id="314278.NB231_10308"/>
<accession>A4BNN9</accession>
<dbReference type="PROSITE" id="PS00534">
    <property type="entry name" value="FERROCHELATASE"/>
    <property type="match status" value="1"/>
</dbReference>
<evidence type="ECO:0000256" key="1">
    <source>
        <dbReference type="ARBA" id="ARBA00007718"/>
    </source>
</evidence>
<dbReference type="PANTHER" id="PTHR11108">
    <property type="entry name" value="FERROCHELATASE"/>
    <property type="match status" value="1"/>
</dbReference>
<evidence type="ECO:0000256" key="10">
    <source>
        <dbReference type="RuleBase" id="RU000607"/>
    </source>
</evidence>
<comment type="function">
    <text evidence="9 10">Catalyzes the ferrous insertion into protoporphyrin IX.</text>
</comment>
<evidence type="ECO:0000256" key="8">
    <source>
        <dbReference type="ARBA" id="ARBA00024536"/>
    </source>
</evidence>
<comment type="similarity">
    <text evidence="1 9 10">Belongs to the ferrochelatase family.</text>
</comment>
<gene>
    <name evidence="9" type="primary">hemH</name>
    <name evidence="11" type="ORF">NB231_10308</name>
</gene>
<name>A4BNN9_9GAMM</name>
<dbReference type="HAMAP" id="MF_00323">
    <property type="entry name" value="Ferrochelatase"/>
    <property type="match status" value="1"/>
</dbReference>
<dbReference type="SUPFAM" id="SSF53800">
    <property type="entry name" value="Chelatase"/>
    <property type="match status" value="1"/>
</dbReference>
<dbReference type="GO" id="GO:0004325">
    <property type="term" value="F:ferrochelatase activity"/>
    <property type="evidence" value="ECO:0007669"/>
    <property type="project" value="UniProtKB-UniRule"/>
</dbReference>